<dbReference type="OrthoDB" id="10036721at2759"/>
<gene>
    <name evidence="8" type="ORF">BHQ10_003300</name>
</gene>
<feature type="domain" description="Alpha-L-rhamnosidase six-hairpin glycosidase" evidence="6">
    <location>
        <begin position="440"/>
        <end position="791"/>
    </location>
</feature>
<feature type="domain" description="Alpha-L-rhamnosidase concanavalin-like" evidence="4">
    <location>
        <begin position="330"/>
        <end position="434"/>
    </location>
</feature>
<accession>A0A364KUR0</accession>
<evidence type="ECO:0000256" key="3">
    <source>
        <dbReference type="ARBA" id="ARBA00022801"/>
    </source>
</evidence>
<dbReference type="Pfam" id="PF25788">
    <property type="entry name" value="Ig_Rha78A_N"/>
    <property type="match status" value="1"/>
</dbReference>
<dbReference type="Proteomes" id="UP000249363">
    <property type="component" value="Unassembled WGS sequence"/>
</dbReference>
<feature type="domain" description="Bacterial alpha-L-rhamnosidase N-terminal" evidence="5">
    <location>
        <begin position="156"/>
        <end position="321"/>
    </location>
</feature>
<name>A0A364KUR0_TALAM</name>
<keyword evidence="9" id="KW-1185">Reference proteome</keyword>
<proteinExistence type="predicted"/>
<dbReference type="Pfam" id="PF17390">
    <property type="entry name" value="Bac_rhamnosid_C"/>
    <property type="match status" value="1"/>
</dbReference>
<reference evidence="8 9" key="1">
    <citation type="journal article" date="2017" name="Biotechnol. Biofuels">
        <title>Differential beta-glucosidase expression as a function of carbon source availability in Talaromyces amestolkiae: a genomic and proteomic approach.</title>
        <authorList>
            <person name="de Eugenio L.I."/>
            <person name="Mendez-Liter J.A."/>
            <person name="Nieto-Dominguez M."/>
            <person name="Alonso L."/>
            <person name="Gil-Munoz J."/>
            <person name="Barriuso J."/>
            <person name="Prieto A."/>
            <person name="Martinez M.J."/>
        </authorList>
    </citation>
    <scope>NUCLEOTIDE SEQUENCE [LARGE SCALE GENOMIC DNA]</scope>
    <source>
        <strain evidence="8 9">CIB</strain>
    </source>
</reference>
<dbReference type="RefSeq" id="XP_040731804.1">
    <property type="nucleotide sequence ID" value="XM_040875542.1"/>
</dbReference>
<dbReference type="EMBL" id="MIKG01000005">
    <property type="protein sequence ID" value="RAO67288.1"/>
    <property type="molecule type" value="Genomic_DNA"/>
</dbReference>
<dbReference type="PIRSF" id="PIRSF010631">
    <property type="entry name" value="A-rhamnsds"/>
    <property type="match status" value="1"/>
</dbReference>
<dbReference type="GeneID" id="63792516"/>
<dbReference type="InterPro" id="IPR012341">
    <property type="entry name" value="6hp_glycosidase-like_sf"/>
</dbReference>
<dbReference type="SUPFAM" id="SSF48208">
    <property type="entry name" value="Six-hairpin glycosidases"/>
    <property type="match status" value="1"/>
</dbReference>
<dbReference type="Gene3D" id="2.60.420.10">
    <property type="entry name" value="Maltose phosphorylase, domain 3"/>
    <property type="match status" value="1"/>
</dbReference>
<dbReference type="PANTHER" id="PTHR33307">
    <property type="entry name" value="ALPHA-RHAMNOSIDASE (EUROFUNG)"/>
    <property type="match status" value="1"/>
</dbReference>
<evidence type="ECO:0000256" key="2">
    <source>
        <dbReference type="ARBA" id="ARBA00012652"/>
    </source>
</evidence>
<dbReference type="InterPro" id="IPR016007">
    <property type="entry name" value="Alpha_rhamnosid"/>
</dbReference>
<evidence type="ECO:0000313" key="9">
    <source>
        <dbReference type="Proteomes" id="UP000249363"/>
    </source>
</evidence>
<dbReference type="InterPro" id="IPR008928">
    <property type="entry name" value="6-hairpin_glycosidase_sf"/>
</dbReference>
<organism evidence="8 9">
    <name type="scientific">Talaromyces amestolkiae</name>
    <dbReference type="NCBI Taxonomy" id="1196081"/>
    <lineage>
        <taxon>Eukaryota</taxon>
        <taxon>Fungi</taxon>
        <taxon>Dikarya</taxon>
        <taxon>Ascomycota</taxon>
        <taxon>Pezizomycotina</taxon>
        <taxon>Eurotiomycetes</taxon>
        <taxon>Eurotiomycetidae</taxon>
        <taxon>Eurotiales</taxon>
        <taxon>Trichocomaceae</taxon>
        <taxon>Talaromyces</taxon>
        <taxon>Talaromyces sect. Talaromyces</taxon>
    </lineage>
</organism>
<dbReference type="Pfam" id="PF17389">
    <property type="entry name" value="Bac_rhamnosid6H"/>
    <property type="match status" value="1"/>
</dbReference>
<dbReference type="EC" id="3.2.1.40" evidence="2"/>
<dbReference type="STRING" id="1196081.A0A364KUR0"/>
<sequence length="912" mass="102572">MVQVVKVWCEHHEPNTIGIGESQPRISWTTAGEERDWQQTSYEIEVTHLDGSLIDSVKVDSSDSRLVPWPGKALTSREQVNLRVRVSGVGADAAGVVSSNISEASAPIRVEAGLLQPEDWKCSLIEPNESTEILPEKRHRPVTFRRHIQCPIDVAIARARLYITAHGIYEARINDSRVGDHILAPGWTSYQSRLTYQTYDITPNLLSGQDNEIQVDVAEGWFCGSLAFTRRHNIYGSRLGFIAMIVVELENRETICIGSDDGWRWAHGPIVEAGLLDGETYDAREMLHSETVWKNVQTNQEFSSYSRLLTAPDGPPIRKTQEFEVREIIKSPSGKTILDFGQNFAGWIKVKQVDGAAGTTIKFQFAEVLENGEIGTRPLRSAKCLDTLILDGNGPIYWEPKFTFHGFRYVEVTGWPEESKTPLTSQNFVGVVVHTDMQVTGNFRCSNPLLNQLHSNIVWSMRGNFVGIPTDCPQRDERLGWTGDINVFGDTAAYLFDVSGMLTSWLKDMVIEQKEAGGVVPLVIPYILGDFGPGKSAEAVWGDVAVMLPWTLYTTTGDTSMLVRHYESMKDWLNSIPRSETTGLWKQDGFKLADWLDPSAPPDDPVNAMTDMYMVCDSFLVHVTALMVKIAATLNKSQEEQKFYQDQSANLRQMFADEYITPSGRLACDTQTAYALAIEFDLFNSPQQQSHAAERLSMLIRQRNKFKIATGFAGTPYLGHALTKVGKSNVFYRMLLHRECPSWLYPVTMGATTVWERWNSMLPDGSINPGDMTSFNHYALGSVASWMHQTICGLKPVDAGWKTFKVEPVPGGNLQWAEAEYHSVYGRCRVRWEIKNNPDKNQQMLWLEVVVPLNTKCHVHLPGSKDSIIVGSGIRQWEVDYHPEEWPVRALLPPFKPADDELPVDEVLQHGW</sequence>
<evidence type="ECO:0000256" key="1">
    <source>
        <dbReference type="ARBA" id="ARBA00001445"/>
    </source>
</evidence>
<feature type="domain" description="Alpha-L-rhamnosidase C-terminal" evidence="7">
    <location>
        <begin position="793"/>
        <end position="871"/>
    </location>
</feature>
<keyword evidence="3" id="KW-0378">Hydrolase</keyword>
<evidence type="ECO:0000313" key="8">
    <source>
        <dbReference type="EMBL" id="RAO67288.1"/>
    </source>
</evidence>
<dbReference type="Pfam" id="PF08531">
    <property type="entry name" value="Bac_rhamnosid_N"/>
    <property type="match status" value="1"/>
</dbReference>
<dbReference type="InterPro" id="IPR013783">
    <property type="entry name" value="Ig-like_fold"/>
</dbReference>
<dbReference type="InterPro" id="IPR013737">
    <property type="entry name" value="Bac_rhamnosid_N"/>
</dbReference>
<evidence type="ECO:0000259" key="4">
    <source>
        <dbReference type="Pfam" id="PF05592"/>
    </source>
</evidence>
<comment type="caution">
    <text evidence="8">The sequence shown here is derived from an EMBL/GenBank/DDBJ whole genome shotgun (WGS) entry which is preliminary data.</text>
</comment>
<dbReference type="Gene3D" id="2.60.40.10">
    <property type="entry name" value="Immunoglobulins"/>
    <property type="match status" value="1"/>
</dbReference>
<evidence type="ECO:0000259" key="5">
    <source>
        <dbReference type="Pfam" id="PF08531"/>
    </source>
</evidence>
<dbReference type="GO" id="GO:0005975">
    <property type="term" value="P:carbohydrate metabolic process"/>
    <property type="evidence" value="ECO:0007669"/>
    <property type="project" value="InterPro"/>
</dbReference>
<dbReference type="PANTHER" id="PTHR33307:SF6">
    <property type="entry name" value="ALPHA-RHAMNOSIDASE (EUROFUNG)-RELATED"/>
    <property type="match status" value="1"/>
</dbReference>
<dbReference type="InterPro" id="IPR008902">
    <property type="entry name" value="Rhamnosid_concanavalin"/>
</dbReference>
<protein>
    <recommendedName>
        <fullName evidence="2">alpha-L-rhamnosidase</fullName>
        <ecNumber evidence="2">3.2.1.40</ecNumber>
    </recommendedName>
</protein>
<dbReference type="Gene3D" id="2.60.120.260">
    <property type="entry name" value="Galactose-binding domain-like"/>
    <property type="match status" value="2"/>
</dbReference>
<dbReference type="AlphaFoldDB" id="A0A364KUR0"/>
<dbReference type="InterPro" id="IPR035398">
    <property type="entry name" value="Bac_rhamnosid_C"/>
</dbReference>
<evidence type="ECO:0000259" key="7">
    <source>
        <dbReference type="Pfam" id="PF17390"/>
    </source>
</evidence>
<comment type="catalytic activity">
    <reaction evidence="1">
        <text>Hydrolysis of terminal non-reducing alpha-L-rhamnose residues in alpha-L-rhamnosides.</text>
        <dbReference type="EC" id="3.2.1.40"/>
    </reaction>
</comment>
<dbReference type="Pfam" id="PF05592">
    <property type="entry name" value="Bac_rhamnosid"/>
    <property type="match status" value="1"/>
</dbReference>
<evidence type="ECO:0000259" key="6">
    <source>
        <dbReference type="Pfam" id="PF17389"/>
    </source>
</evidence>
<dbReference type="InterPro" id="IPR035396">
    <property type="entry name" value="Bac_rhamnosid6H"/>
</dbReference>
<dbReference type="GO" id="GO:0030596">
    <property type="term" value="F:alpha-L-rhamnosidase activity"/>
    <property type="evidence" value="ECO:0007669"/>
    <property type="project" value="UniProtKB-EC"/>
</dbReference>
<dbReference type="Gene3D" id="1.50.10.10">
    <property type="match status" value="1"/>
</dbReference>